<proteinExistence type="predicted"/>
<dbReference type="OrthoDB" id="2373941at2759"/>
<name>A0A397SKA0_9GLOM</name>
<evidence type="ECO:0000313" key="2">
    <source>
        <dbReference type="Proteomes" id="UP000265703"/>
    </source>
</evidence>
<comment type="caution">
    <text evidence="1">The sequence shown here is derived from an EMBL/GenBank/DDBJ whole genome shotgun (WGS) entry which is preliminary data.</text>
</comment>
<evidence type="ECO:0000313" key="1">
    <source>
        <dbReference type="EMBL" id="RIA83241.1"/>
    </source>
</evidence>
<protein>
    <submittedName>
        <fullName evidence="1">Uncharacterized protein</fullName>
    </submittedName>
</protein>
<dbReference type="AlphaFoldDB" id="A0A397SKA0"/>
<accession>A0A397SKA0</accession>
<reference evidence="1 2" key="1">
    <citation type="submission" date="2018-06" db="EMBL/GenBank/DDBJ databases">
        <title>Comparative genomics reveals the genomic features of Rhizophagus irregularis, R. cerebriforme, R. diaphanum and Gigaspora rosea, and their symbiotic lifestyle signature.</title>
        <authorList>
            <person name="Morin E."/>
            <person name="San Clemente H."/>
            <person name="Chen E.C.H."/>
            <person name="De La Providencia I."/>
            <person name="Hainaut M."/>
            <person name="Kuo A."/>
            <person name="Kohler A."/>
            <person name="Murat C."/>
            <person name="Tang N."/>
            <person name="Roy S."/>
            <person name="Loubradou J."/>
            <person name="Henrissat B."/>
            <person name="Grigoriev I.V."/>
            <person name="Corradi N."/>
            <person name="Roux C."/>
            <person name="Martin F.M."/>
        </authorList>
    </citation>
    <scope>NUCLEOTIDE SEQUENCE [LARGE SCALE GENOMIC DNA]</scope>
    <source>
        <strain evidence="1 2">DAOM 227022</strain>
    </source>
</reference>
<dbReference type="Proteomes" id="UP000265703">
    <property type="component" value="Unassembled WGS sequence"/>
</dbReference>
<dbReference type="STRING" id="658196.A0A397SKA0"/>
<organism evidence="1 2">
    <name type="scientific">Glomus cerebriforme</name>
    <dbReference type="NCBI Taxonomy" id="658196"/>
    <lineage>
        <taxon>Eukaryota</taxon>
        <taxon>Fungi</taxon>
        <taxon>Fungi incertae sedis</taxon>
        <taxon>Mucoromycota</taxon>
        <taxon>Glomeromycotina</taxon>
        <taxon>Glomeromycetes</taxon>
        <taxon>Glomerales</taxon>
        <taxon>Glomeraceae</taxon>
        <taxon>Glomus</taxon>
    </lineage>
</organism>
<keyword evidence="2" id="KW-1185">Reference proteome</keyword>
<sequence>MSLFSSEIPMEESTDTTIYTIPEPLELSIGCYFDTWIVAENTIKEYGKHKRFAINRHQVEYSKNQITNLENPIEQQHNKGSKKTDCKWHVNLSKHIIFIHPDYNHKLLANNVIFATTFQRFDISIMKEIEHAIMYDCCDVYTIQNLLQPLFPDQLFLTQDLLNAI</sequence>
<dbReference type="EMBL" id="QKYT01000587">
    <property type="protein sequence ID" value="RIA83241.1"/>
    <property type="molecule type" value="Genomic_DNA"/>
</dbReference>
<gene>
    <name evidence="1" type="ORF">C1645_834097</name>
</gene>